<organism evidence="8 9">
    <name type="scientific">Flavobacterium macacae</name>
    <dbReference type="NCBI Taxonomy" id="2488993"/>
    <lineage>
        <taxon>Bacteria</taxon>
        <taxon>Pseudomonadati</taxon>
        <taxon>Bacteroidota</taxon>
        <taxon>Flavobacteriia</taxon>
        <taxon>Flavobacteriales</taxon>
        <taxon>Flavobacteriaceae</taxon>
        <taxon>Flavobacterium</taxon>
    </lineage>
</organism>
<keyword evidence="3" id="KW-0732">Signal</keyword>
<evidence type="ECO:0000256" key="4">
    <source>
        <dbReference type="ARBA" id="ARBA00023136"/>
    </source>
</evidence>
<keyword evidence="5" id="KW-0998">Cell outer membrane</keyword>
<dbReference type="Proteomes" id="UP000271937">
    <property type="component" value="Unassembled WGS sequence"/>
</dbReference>
<feature type="domain" description="POTRA" evidence="7">
    <location>
        <begin position="156"/>
        <end position="240"/>
    </location>
</feature>
<evidence type="ECO:0000256" key="5">
    <source>
        <dbReference type="ARBA" id="ARBA00023237"/>
    </source>
</evidence>
<dbReference type="Pfam" id="PF01103">
    <property type="entry name" value="Omp85"/>
    <property type="match status" value="1"/>
</dbReference>
<evidence type="ECO:0000313" key="8">
    <source>
        <dbReference type="EMBL" id="RRJ89488.1"/>
    </source>
</evidence>
<comment type="subcellular location">
    <subcellularLocation>
        <location evidence="1">Membrane</location>
    </subcellularLocation>
</comment>
<proteinExistence type="predicted"/>
<dbReference type="GO" id="GO:0019867">
    <property type="term" value="C:outer membrane"/>
    <property type="evidence" value="ECO:0007669"/>
    <property type="project" value="InterPro"/>
</dbReference>
<evidence type="ECO:0000256" key="1">
    <source>
        <dbReference type="ARBA" id="ARBA00004370"/>
    </source>
</evidence>
<name>A0A3P3W4Y4_9FLAO</name>
<protein>
    <recommendedName>
        <fullName evidence="10">Bacterial surface antigen (D15) domain-containing protein</fullName>
    </recommendedName>
</protein>
<dbReference type="InterPro" id="IPR039910">
    <property type="entry name" value="D15-like"/>
</dbReference>
<dbReference type="Pfam" id="PF07244">
    <property type="entry name" value="POTRA"/>
    <property type="match status" value="1"/>
</dbReference>
<dbReference type="PROSITE" id="PS51257">
    <property type="entry name" value="PROKAR_LIPOPROTEIN"/>
    <property type="match status" value="1"/>
</dbReference>
<dbReference type="InterPro" id="IPR000184">
    <property type="entry name" value="Bac_surfAg_D15"/>
</dbReference>
<keyword evidence="2" id="KW-0812">Transmembrane</keyword>
<comment type="caution">
    <text evidence="8">The sequence shown here is derived from an EMBL/GenBank/DDBJ whole genome shotgun (WGS) entry which is preliminary data.</text>
</comment>
<feature type="domain" description="Bacterial surface antigen (D15)" evidence="6">
    <location>
        <begin position="461"/>
        <end position="746"/>
    </location>
</feature>
<evidence type="ECO:0000256" key="2">
    <source>
        <dbReference type="ARBA" id="ARBA00022692"/>
    </source>
</evidence>
<reference evidence="8 9" key="1">
    <citation type="submission" date="2018-11" db="EMBL/GenBank/DDBJ databases">
        <title>Flavobacterium sp. nov., YIM 102600 draft genome.</title>
        <authorList>
            <person name="Li G."/>
            <person name="Jiang Y."/>
        </authorList>
    </citation>
    <scope>NUCLEOTIDE SEQUENCE [LARGE SCALE GENOMIC DNA]</scope>
    <source>
        <strain evidence="8 9">YIM 102600</strain>
    </source>
</reference>
<dbReference type="AlphaFoldDB" id="A0A3P3W4Y4"/>
<dbReference type="Gene3D" id="3.10.20.310">
    <property type="entry name" value="membrane protein fhac"/>
    <property type="match status" value="1"/>
</dbReference>
<evidence type="ECO:0000313" key="9">
    <source>
        <dbReference type="Proteomes" id="UP000271937"/>
    </source>
</evidence>
<dbReference type="EMBL" id="RQVR01000016">
    <property type="protein sequence ID" value="RRJ89488.1"/>
    <property type="molecule type" value="Genomic_DNA"/>
</dbReference>
<dbReference type="RefSeq" id="WP_125013493.1">
    <property type="nucleotide sequence ID" value="NZ_RQVR01000016.1"/>
</dbReference>
<sequence>MNKSTLYYLFFATLFIGGCSNLKYLPEGEALYVGGSVKVEDTAISKKERKNLEEQLEPLLRPKPNSSFLGLRPKLYFYNLAGEPTKDKGFRYWLRNKVGQPPVLFSQVDLAYNESILQNYAENKGYYKVRTESDSTGKSNNKKVTAEYTVRPGYRYKIKSVTFPSDTTNTLERDIAKLGRRSRLRVGQPYDLDRIKTERERIDTRLKEQGYYYFSPDYLLVQVDSTVGTKEVDLIVKVKEETPAKAKQIYTIDQITIYPNYTLSTNDTTNVFSKAVPEKYKDFTIIDTARTFDPRIYDRTLYFYKGDVYNRTDHNLSLNRLINLGTFKFVKNEFRPSDSIKNALNTTYYLTPLPKKSIRVEVLAKTNSANYTGTELNVNWSNRNTFKGAELLTLTGFGGMEVQVSGQNKGYNVFRFGGEASLVWPRFIGPFKMESGEGFVPKTRALLGFEHQERQRLYTLNTFRGSFGYLWKENARKEHQLNVTEITYVTSGNVTQEYQDQIDGVPAQPDGTPAIPGNQALQRVIDKQLIFGPTYSYTYTNTMQKRKRNTIYYKGSLDLSATIAGLAMGGDKNDPKEILGVPFSQFARMEHEFRHYLKLGKDSQLASRIIAGVGVPYGNSDQMPFIKQFFIGGTNSIRAFRARSIGPGTFYEETPQNSFLPDQSGDLKLELNTEYRAKLFSIVHGAIFVDAGNIWLMNKDDQRPGAEFTGNFYEQLAVGTGAGLRLDLSLLVLRLDLAFPIRKPYLPEGNRWVLDQIQFGDRGWRKENLVFNLAIGYPF</sequence>
<dbReference type="Gene3D" id="2.40.160.50">
    <property type="entry name" value="membrane protein fhac: a member of the omp85/tpsb transporter family"/>
    <property type="match status" value="1"/>
</dbReference>
<dbReference type="OrthoDB" id="9814535at2"/>
<keyword evidence="9" id="KW-1185">Reference proteome</keyword>
<evidence type="ECO:0000259" key="7">
    <source>
        <dbReference type="Pfam" id="PF07244"/>
    </source>
</evidence>
<gene>
    <name evidence="8" type="ORF">EG849_12815</name>
</gene>
<keyword evidence="4" id="KW-0472">Membrane</keyword>
<dbReference type="PANTHER" id="PTHR12815">
    <property type="entry name" value="SORTING AND ASSEMBLY MACHINERY SAMM50 PROTEIN FAMILY MEMBER"/>
    <property type="match status" value="1"/>
</dbReference>
<accession>A0A3P3W4Y4</accession>
<evidence type="ECO:0008006" key="10">
    <source>
        <dbReference type="Google" id="ProtNLM"/>
    </source>
</evidence>
<evidence type="ECO:0000256" key="3">
    <source>
        <dbReference type="ARBA" id="ARBA00022729"/>
    </source>
</evidence>
<dbReference type="PANTHER" id="PTHR12815:SF47">
    <property type="entry name" value="TRANSLOCATION AND ASSEMBLY MODULE SUBUNIT TAMA"/>
    <property type="match status" value="1"/>
</dbReference>
<evidence type="ECO:0000259" key="6">
    <source>
        <dbReference type="Pfam" id="PF01103"/>
    </source>
</evidence>
<dbReference type="InterPro" id="IPR010827">
    <property type="entry name" value="BamA/TamA_POTRA"/>
</dbReference>